<dbReference type="PANTHER" id="PTHR35936">
    <property type="entry name" value="MEMBRANE-BOUND LYTIC MUREIN TRANSGLYCOSYLASE F"/>
    <property type="match status" value="1"/>
</dbReference>
<dbReference type="CDD" id="cd13707">
    <property type="entry name" value="PBP2_BvgS_D2"/>
    <property type="match status" value="1"/>
</dbReference>
<dbReference type="InterPro" id="IPR036097">
    <property type="entry name" value="HisK_dim/P_sf"/>
</dbReference>
<keyword evidence="4" id="KW-0547">Nucleotide-binding</keyword>
<evidence type="ECO:0000256" key="3">
    <source>
        <dbReference type="ARBA" id="ARBA00022729"/>
    </source>
</evidence>
<dbReference type="Proteomes" id="UP000076825">
    <property type="component" value="Chromosome 1"/>
</dbReference>
<dbReference type="SMART" id="SM00062">
    <property type="entry name" value="PBPb"/>
    <property type="match status" value="2"/>
</dbReference>
<evidence type="ECO:0000313" key="8">
    <source>
        <dbReference type="EMBL" id="SAI72522.1"/>
    </source>
</evidence>
<dbReference type="InterPro" id="IPR013767">
    <property type="entry name" value="PAS_fold"/>
</dbReference>
<dbReference type="SUPFAM" id="SSF47384">
    <property type="entry name" value="Homodimeric domain of signal transducing histidine kinase"/>
    <property type="match status" value="1"/>
</dbReference>
<dbReference type="PANTHER" id="PTHR35936:SF38">
    <property type="entry name" value="GLUTAMINE-BINDING PERIPLASMIC PROTEIN"/>
    <property type="match status" value="1"/>
</dbReference>
<keyword evidence="9" id="KW-1185">Reference proteome</keyword>
<dbReference type="eggNOG" id="COG2205">
    <property type="taxonomic scope" value="Bacteria"/>
</dbReference>
<organism evidence="8 9">
    <name type="scientific">Bordetella trematum</name>
    <dbReference type="NCBI Taxonomy" id="123899"/>
    <lineage>
        <taxon>Bacteria</taxon>
        <taxon>Pseudomonadati</taxon>
        <taxon>Pseudomonadota</taxon>
        <taxon>Betaproteobacteria</taxon>
        <taxon>Burkholderiales</taxon>
        <taxon>Alcaligenaceae</taxon>
        <taxon>Bordetella</taxon>
    </lineage>
</organism>
<evidence type="ECO:0000313" key="9">
    <source>
        <dbReference type="Proteomes" id="UP000076825"/>
    </source>
</evidence>
<evidence type="ECO:0000256" key="4">
    <source>
        <dbReference type="ARBA" id="ARBA00022741"/>
    </source>
</evidence>
<dbReference type="GO" id="GO:0000155">
    <property type="term" value="F:phosphorelay sensor kinase activity"/>
    <property type="evidence" value="ECO:0007669"/>
    <property type="project" value="InterPro"/>
</dbReference>
<proteinExistence type="predicted"/>
<dbReference type="Gene3D" id="1.10.287.130">
    <property type="match status" value="1"/>
</dbReference>
<evidence type="ECO:0000259" key="7">
    <source>
        <dbReference type="PROSITE" id="PS50113"/>
    </source>
</evidence>
<dbReference type="InterPro" id="IPR049871">
    <property type="entry name" value="BvgS-like_periplasmic2"/>
</dbReference>
<dbReference type="InterPro" id="IPR035965">
    <property type="entry name" value="PAS-like_dom_sf"/>
</dbReference>
<feature type="domain" description="PAC" evidence="7">
    <location>
        <begin position="653"/>
        <end position="707"/>
    </location>
</feature>
<feature type="transmembrane region" description="Helical" evidence="5">
    <location>
        <begin position="540"/>
        <end position="560"/>
    </location>
</feature>
<dbReference type="InterPro" id="IPR003661">
    <property type="entry name" value="HisK_dim/P_dom"/>
</dbReference>
<dbReference type="Pfam" id="PF00512">
    <property type="entry name" value="HisKA"/>
    <property type="match status" value="1"/>
</dbReference>
<dbReference type="RefSeq" id="WP_063492251.1">
    <property type="nucleotide sequence ID" value="NZ_CP016340.1"/>
</dbReference>
<dbReference type="GO" id="GO:0005524">
    <property type="term" value="F:ATP binding"/>
    <property type="evidence" value="ECO:0007669"/>
    <property type="project" value="UniProtKB-KW"/>
</dbReference>
<comment type="catalytic activity">
    <reaction evidence="1">
        <text>ATP + protein L-histidine = ADP + protein N-phospho-L-histidine.</text>
        <dbReference type="EC" id="2.7.13.3"/>
    </reaction>
</comment>
<dbReference type="CDD" id="cd00130">
    <property type="entry name" value="PAS"/>
    <property type="match status" value="1"/>
</dbReference>
<dbReference type="EC" id="2.7.13.3" evidence="2"/>
<dbReference type="SMART" id="SM00388">
    <property type="entry name" value="HisKA"/>
    <property type="match status" value="1"/>
</dbReference>
<dbReference type="Pfam" id="PF00497">
    <property type="entry name" value="SBP_bac_3"/>
    <property type="match status" value="2"/>
</dbReference>
<dbReference type="PROSITE" id="PS50112">
    <property type="entry name" value="PAS"/>
    <property type="match status" value="1"/>
</dbReference>
<dbReference type="EMBL" id="LT546645">
    <property type="protein sequence ID" value="SAI72522.1"/>
    <property type="molecule type" value="Genomic_DNA"/>
</dbReference>
<dbReference type="CDD" id="cd13705">
    <property type="entry name" value="PBP2_BvgS_D1"/>
    <property type="match status" value="1"/>
</dbReference>
<dbReference type="InterPro" id="IPR000700">
    <property type="entry name" value="PAS-assoc_C"/>
</dbReference>
<evidence type="ECO:0000259" key="6">
    <source>
        <dbReference type="PROSITE" id="PS50112"/>
    </source>
</evidence>
<dbReference type="InterPro" id="IPR001638">
    <property type="entry name" value="Solute-binding_3/MltF_N"/>
</dbReference>
<accession>A0A157SQ32</accession>
<sequence length="783" mass="87234">MHDQRQSRLQRILLQYCLCFLLLCIGLPAMATATYLPLGSNVQVPRLSIELDTEDWQWLASNRELRVGIFSPDFAPFQFTYSGAFAGINADYLKIISYNLGLTPVIVLYPDRESALQALRDGAVDIVDDVDGAPLGGAGLLASEPYIVNPAVLVTRRGAATLPQDFGGLRVAVNPRKLLAPGQRQTGSWVNLATPLLGLSAVAYGQADVYLGDPLSVAYYMAAGIFEDIELQKRDQLGSIGGMYTLRHSSGRLRHILNQAIASIPDVWRQNVLYRWGLPTASFRAVSRLRLTEREKRWLQRQHEVRVVTLNVFPPFSMYNRNASRPSGMSIDLLQRLSDLTGLRFVYQGVDTAAEMQQALVSGAADMGAGMFWSAARDASLDFSTPYLTSAVVLVGRRGDPALSADATYAGRRIATVTGSSSLAQLRDHYPLAKVVPVASPNEALLAVLDGRADMAIQSQLAANFYLRNYFRDELEILAAFNIAPARLAFAFGRQQDELQSIINKALALLPADEQIYVLNRWRAQAPPQINTWYAYRTEIYLLIGLAFASALIFLAWIFYLRLQIRKRRRAERALNDQLAFMHVLLDGIPYPVFVRDLEGRMVLCNRSYLQAFNVAEAEVLGRKITESPSAEQQAEQAAQVHQQYLDVMHGSQGAVFQDMEIDIDGRKRYLYHWMLPYTDSLGHVAGMIGGWTDLTERTELLHQLQEAKEDADAASRAKTTFLATMSHEIRTPMNAIIGMLELVLRREPDPVADRDALQVAPACGRWPRTSSTSFRVWRASAT</sequence>
<dbReference type="PATRIC" id="fig|123899.6.peg.3223"/>
<evidence type="ECO:0000256" key="5">
    <source>
        <dbReference type="SAM" id="Phobius"/>
    </source>
</evidence>
<dbReference type="Gene3D" id="3.40.190.10">
    <property type="entry name" value="Periplasmic binding protein-like II"/>
    <property type="match status" value="4"/>
</dbReference>
<name>A0A157SQ32_9BORD</name>
<dbReference type="Pfam" id="PF00989">
    <property type="entry name" value="PAS"/>
    <property type="match status" value="1"/>
</dbReference>
<dbReference type="InterPro" id="IPR049870">
    <property type="entry name" value="BvgS-like_periplasmic1"/>
</dbReference>
<keyword evidence="3" id="KW-0732">Signal</keyword>
<keyword evidence="5" id="KW-1133">Transmembrane helix</keyword>
<keyword evidence="8" id="KW-0808">Transferase</keyword>
<dbReference type="GO" id="GO:0006355">
    <property type="term" value="P:regulation of DNA-templated transcription"/>
    <property type="evidence" value="ECO:0007669"/>
    <property type="project" value="InterPro"/>
</dbReference>
<evidence type="ECO:0000256" key="2">
    <source>
        <dbReference type="ARBA" id="ARBA00012438"/>
    </source>
</evidence>
<dbReference type="GO" id="GO:0005886">
    <property type="term" value="C:plasma membrane"/>
    <property type="evidence" value="ECO:0007669"/>
    <property type="project" value="UniProtKB-SubCell"/>
</dbReference>
<gene>
    <name evidence="8" type="primary">bvgS_2</name>
    <name evidence="8" type="ORF">SAMEA3906487_03227</name>
</gene>
<dbReference type="STRING" id="123899.SAMEA3906487_03227"/>
<evidence type="ECO:0000256" key="1">
    <source>
        <dbReference type="ARBA" id="ARBA00000085"/>
    </source>
</evidence>
<reference evidence="8 9" key="1">
    <citation type="submission" date="2016-04" db="EMBL/GenBank/DDBJ databases">
        <authorList>
            <consortium name="Pathogen Informatics"/>
        </authorList>
    </citation>
    <scope>NUCLEOTIDE SEQUENCE [LARGE SCALE GENOMIC DNA]</scope>
    <source>
        <strain evidence="8 9">H044680328</strain>
    </source>
</reference>
<feature type="domain" description="PAS" evidence="6">
    <location>
        <begin position="578"/>
        <end position="623"/>
    </location>
</feature>
<dbReference type="KEGG" id="btrm:SAMEA390648703227"/>
<keyword evidence="5" id="KW-0812">Transmembrane</keyword>
<dbReference type="InterPro" id="IPR000014">
    <property type="entry name" value="PAS"/>
</dbReference>
<dbReference type="PROSITE" id="PS50113">
    <property type="entry name" value="PAC"/>
    <property type="match status" value="1"/>
</dbReference>
<dbReference type="Gene3D" id="3.30.450.20">
    <property type="entry name" value="PAS domain"/>
    <property type="match status" value="1"/>
</dbReference>
<dbReference type="AlphaFoldDB" id="A0A157SQ32"/>
<protein>
    <recommendedName>
        <fullName evidence="2">histidine kinase</fullName>
        <ecNumber evidence="2">2.7.13.3</ecNumber>
    </recommendedName>
</protein>
<dbReference type="CDD" id="cd00082">
    <property type="entry name" value="HisKA"/>
    <property type="match status" value="1"/>
</dbReference>
<dbReference type="SUPFAM" id="SSF53850">
    <property type="entry name" value="Periplasmic binding protein-like II"/>
    <property type="match status" value="2"/>
</dbReference>
<keyword evidence="5" id="KW-0472">Membrane</keyword>
<dbReference type="NCBIfam" id="TIGR00229">
    <property type="entry name" value="sensory_box"/>
    <property type="match status" value="1"/>
</dbReference>
<dbReference type="SUPFAM" id="SSF55785">
    <property type="entry name" value="PYP-like sensor domain (PAS domain)"/>
    <property type="match status" value="1"/>
</dbReference>
<dbReference type="SMART" id="SM00091">
    <property type="entry name" value="PAS"/>
    <property type="match status" value="1"/>
</dbReference>
<dbReference type="eggNOG" id="COG0784">
    <property type="taxonomic scope" value="Bacteria"/>
</dbReference>